<dbReference type="Proteomes" id="UP001732700">
    <property type="component" value="Unassembled WGS sequence"/>
</dbReference>
<accession>A0ACD6AMG3</accession>
<organism evidence="1 2">
    <name type="scientific">Avena sativa</name>
    <name type="common">Oat</name>
    <dbReference type="NCBI Taxonomy" id="4498"/>
    <lineage>
        <taxon>Eukaryota</taxon>
        <taxon>Viridiplantae</taxon>
        <taxon>Streptophyta</taxon>
        <taxon>Embryophyta</taxon>
        <taxon>Tracheophyta</taxon>
        <taxon>Spermatophyta</taxon>
        <taxon>Magnoliopsida</taxon>
        <taxon>Liliopsida</taxon>
        <taxon>Poales</taxon>
        <taxon>Poaceae</taxon>
        <taxon>BOP clade</taxon>
        <taxon>Pooideae</taxon>
        <taxon>Poodae</taxon>
        <taxon>Poeae</taxon>
        <taxon>Poeae Chloroplast Group 1 (Aveneae type)</taxon>
        <taxon>Aveninae</taxon>
        <taxon>Avena</taxon>
    </lineage>
</organism>
<name>A0ACD6AMG3_AVESA</name>
<dbReference type="EnsemblPlants" id="AVESA.00010b.r2.UnG1403470.1">
    <property type="protein sequence ID" value="AVESA.00010b.r2.UnG1403470.1.CDS.1"/>
    <property type="gene ID" value="AVESA.00010b.r2.UnG1403470"/>
</dbReference>
<proteinExistence type="predicted"/>
<protein>
    <submittedName>
        <fullName evidence="1">Uncharacterized protein</fullName>
    </submittedName>
</protein>
<keyword evidence="2" id="KW-1185">Reference proteome</keyword>
<sequence>MDMPPENTSSETRKNLTYEVDEEFYPLVRRYKDGRIERFFSSFVPACEDQATNRGVATRDVVIDQDTGVSARLFLPSSSSSQAAAAAAAATATGGTGKRRLPLVLYVHGGSFCTDSAFSRTYHRYVSSLAASCGALVVSVEYRLAPEYPIPTAYDDTWVALRWMASLSDPWLANYADPEQTFLAGDSAGANIAYNMAVRAAQDHHMMDIEGLIMVHPFFWGVHRLPSEEKHQASSGEESLLFPPVWVDRLWPFVTAGMAGNDDPLIDPSDEDMSCVTCRRVLVAVAEKDTFRERGCQFASRLRDNGMVQDEVTVVESEGEDHGFHLFRPLRATSKNLMKRIVQFINQPGPTPSSTTTVMPDQAGDCWSYRPMLGVPTRPFKDIFGYGMNMKRWSNNGSSVTTTNSLMVVGPRPKLSSPRIFSNPPAGAGPQRRYRGPFPIIIPGRDYVMKTLF</sequence>
<reference evidence="1" key="1">
    <citation type="submission" date="2025-09" db="UniProtKB">
        <authorList>
            <consortium name="EnsemblPlants"/>
        </authorList>
    </citation>
    <scope>IDENTIFICATION</scope>
</reference>
<evidence type="ECO:0000313" key="1">
    <source>
        <dbReference type="EnsemblPlants" id="AVESA.00010b.r2.UnG1403470.1.CDS.1"/>
    </source>
</evidence>
<evidence type="ECO:0000313" key="2">
    <source>
        <dbReference type="Proteomes" id="UP001732700"/>
    </source>
</evidence>